<gene>
    <name evidence="3" type="ORF">A9K55_002409</name>
</gene>
<dbReference type="InterPro" id="IPR056681">
    <property type="entry name" value="DUF7779"/>
</dbReference>
<evidence type="ECO:0000259" key="2">
    <source>
        <dbReference type="Pfam" id="PF25000"/>
    </source>
</evidence>
<sequence>MPTKFPFQINTPSHMFREPTTPEDVAKLPCIMHPPRLRRFFDRADVLAKIGEHLGQADAEPDDSLRSLALHGLAGVGKSSIALQYAELLLQKGALDAMFWVHGEKPVTMSQSFTDIAVRLELPDASVKDHDDNRALVLDWLRQTKCRWLIVYDNVESADLLLKYWPTASRGQVLITSRHSSFATNPAGSGLEVGAWDSETASRFLLHLLSTDIAAGLTLGEAQSADEVAEKLDGHALAISHMAGLLHKHDWSIAECMSLYNEQPASIQGVSGISSLNALFNLSFRSLDQDSLSLLGILSFLSPDGIPESLFDVQSIADLPESLNFCADQSSFFKARGNLVAIALVSRDKETQTLSIHRLVQTAFRYFLSPEMRQKAFDDAAVLISHAFPRRDTASAQMYLVWNKCATLLQHVLSLKDCFRKEMEKHGDFKATKIYCELSNACQRYLIEINAYSELEDLINVNTMALETLSIEDRTVNLQGSLTSHKGQLLVRLGKPLEGVEWLRKSYNIRSQAVPFDPRESSWAAENAANAIATVNEFAEAIRWQESARDHWLEWSEQNGEPGAWPAVLKKSMGTILIWANQRERARDILSQAIAQIEAAEPYNWAMAAYTHFALGTLDRHNGHFGAAEAHFMEAQNLWTKGDQLRTDPFNAACMYRMGCTALDQGKLEAAIKHLRDAKVVTEKRKTTMMAEHARCMFKLSEALCQEPRDEAEALQLREESERLLRIRDPTAQDPGLEKTYDDLVNILWR</sequence>
<dbReference type="Pfam" id="PF25000">
    <property type="entry name" value="DUF7779"/>
    <property type="match status" value="1"/>
</dbReference>
<protein>
    <submittedName>
        <fullName evidence="3">Tetratricopeptide-like helical</fullName>
    </submittedName>
</protein>
<proteinExistence type="predicted"/>
<evidence type="ECO:0000313" key="3">
    <source>
        <dbReference type="EMBL" id="ATY59655.1"/>
    </source>
</evidence>
<organism evidence="3 4">
    <name type="scientific">Cordyceps militaris</name>
    <name type="common">Caterpillar fungus</name>
    <name type="synonym">Clavaria militaris</name>
    <dbReference type="NCBI Taxonomy" id="73501"/>
    <lineage>
        <taxon>Eukaryota</taxon>
        <taxon>Fungi</taxon>
        <taxon>Dikarya</taxon>
        <taxon>Ascomycota</taxon>
        <taxon>Pezizomycotina</taxon>
        <taxon>Sordariomycetes</taxon>
        <taxon>Hypocreomycetidae</taxon>
        <taxon>Hypocreales</taxon>
        <taxon>Cordycipitaceae</taxon>
        <taxon>Cordyceps</taxon>
    </lineage>
</organism>
<reference evidence="3 4" key="1">
    <citation type="journal article" date="2017" name="BMC Genomics">
        <title>Chromosome level assembly and secondary metabolite potential of the parasitic fungus Cordyceps militaris.</title>
        <authorList>
            <person name="Kramer G.J."/>
            <person name="Nodwell J.R."/>
        </authorList>
    </citation>
    <scope>NUCLEOTIDE SEQUENCE [LARGE SCALE GENOMIC DNA]</scope>
    <source>
        <strain evidence="3 4">ATCC 34164</strain>
    </source>
</reference>
<dbReference type="PANTHER" id="PTHR35205:SF1">
    <property type="entry name" value="ZU5 DOMAIN-CONTAINING PROTEIN"/>
    <property type="match status" value="1"/>
</dbReference>
<dbReference type="GO" id="GO:0043531">
    <property type="term" value="F:ADP binding"/>
    <property type="evidence" value="ECO:0007669"/>
    <property type="project" value="InterPro"/>
</dbReference>
<dbReference type="EMBL" id="CP023322">
    <property type="protein sequence ID" value="ATY59655.1"/>
    <property type="molecule type" value="Genomic_DNA"/>
</dbReference>
<dbReference type="VEuPathDB" id="FungiDB:A9K55_002409"/>
<dbReference type="InterPro" id="IPR011990">
    <property type="entry name" value="TPR-like_helical_dom_sf"/>
</dbReference>
<dbReference type="Proteomes" id="UP000323067">
    <property type="component" value="Chromosome iv"/>
</dbReference>
<feature type="domain" description="NB-ARC" evidence="1">
    <location>
        <begin position="62"/>
        <end position="188"/>
    </location>
</feature>
<dbReference type="SUPFAM" id="SSF48452">
    <property type="entry name" value="TPR-like"/>
    <property type="match status" value="2"/>
</dbReference>
<dbReference type="Gene3D" id="1.25.40.10">
    <property type="entry name" value="Tetratricopeptide repeat domain"/>
    <property type="match status" value="1"/>
</dbReference>
<dbReference type="Pfam" id="PF00931">
    <property type="entry name" value="NB-ARC"/>
    <property type="match status" value="1"/>
</dbReference>
<evidence type="ECO:0000259" key="1">
    <source>
        <dbReference type="Pfam" id="PF00931"/>
    </source>
</evidence>
<accession>A0A2H4S963</accession>
<dbReference type="InterPro" id="IPR027417">
    <property type="entry name" value="P-loop_NTPase"/>
</dbReference>
<dbReference type="Gene3D" id="3.40.50.300">
    <property type="entry name" value="P-loop containing nucleotide triphosphate hydrolases"/>
    <property type="match status" value="1"/>
</dbReference>
<dbReference type="PANTHER" id="PTHR35205">
    <property type="entry name" value="NB-ARC AND TPR DOMAIN PROTEIN"/>
    <property type="match status" value="1"/>
</dbReference>
<feature type="domain" description="DUF7779" evidence="2">
    <location>
        <begin position="283"/>
        <end position="371"/>
    </location>
</feature>
<dbReference type="InterPro" id="IPR002182">
    <property type="entry name" value="NB-ARC"/>
</dbReference>
<dbReference type="AlphaFoldDB" id="A0A2H4S963"/>
<dbReference type="VEuPathDB" id="FungiDB:CCM_09376"/>
<name>A0A2H4S963_CORMI</name>
<evidence type="ECO:0000313" key="4">
    <source>
        <dbReference type="Proteomes" id="UP000323067"/>
    </source>
</evidence>
<dbReference type="OrthoDB" id="4748888at2759"/>
<dbReference type="SUPFAM" id="SSF52540">
    <property type="entry name" value="P-loop containing nucleoside triphosphate hydrolases"/>
    <property type="match status" value="1"/>
</dbReference>